<dbReference type="HOGENOM" id="CLU_2540320_0_0_0"/>
<dbReference type="InParanoid" id="Q7UHP0"/>
<keyword evidence="2" id="KW-1185">Reference proteome</keyword>
<dbReference type="AlphaFoldDB" id="Q7UHP0"/>
<sequence>MSRRMAVTNLAWSDRSLVSAHAMEQSVVAGPQNSANCRLAPHLFGHKGTEATKKDRLCSQNLCALCVSVASMIHPGTLDRNEW</sequence>
<proteinExistence type="predicted"/>
<protein>
    <submittedName>
        <fullName evidence="1">Uncharacterized protein</fullName>
    </submittedName>
</protein>
<dbReference type="EMBL" id="BX294156">
    <property type="protein sequence ID" value="CAD77930.1"/>
    <property type="molecule type" value="Genomic_DNA"/>
</dbReference>
<dbReference type="EnsemblBacteria" id="CAD77930">
    <property type="protein sequence ID" value="CAD77930"/>
    <property type="gene ID" value="RB13086"/>
</dbReference>
<dbReference type="Proteomes" id="UP000001025">
    <property type="component" value="Chromosome"/>
</dbReference>
<gene>
    <name evidence="1" type="ordered locus">RB13086</name>
</gene>
<dbReference type="STRING" id="243090.RB13086"/>
<dbReference type="KEGG" id="rba:RB13086"/>
<organism evidence="1 2">
    <name type="scientific">Rhodopirellula baltica (strain DSM 10527 / NCIMB 13988 / SH1)</name>
    <dbReference type="NCBI Taxonomy" id="243090"/>
    <lineage>
        <taxon>Bacteria</taxon>
        <taxon>Pseudomonadati</taxon>
        <taxon>Planctomycetota</taxon>
        <taxon>Planctomycetia</taxon>
        <taxon>Pirellulales</taxon>
        <taxon>Pirellulaceae</taxon>
        <taxon>Rhodopirellula</taxon>
    </lineage>
</organism>
<evidence type="ECO:0000313" key="2">
    <source>
        <dbReference type="Proteomes" id="UP000001025"/>
    </source>
</evidence>
<name>Q7UHP0_RHOBA</name>
<reference evidence="1 2" key="1">
    <citation type="journal article" date="2003" name="Proc. Natl. Acad. Sci. U.S.A.">
        <title>Complete genome sequence of the marine planctomycete Pirellula sp. strain 1.</title>
        <authorList>
            <person name="Gloeckner F.O."/>
            <person name="Kube M."/>
            <person name="Bauer M."/>
            <person name="Teeling H."/>
            <person name="Lombardot T."/>
            <person name="Ludwig W."/>
            <person name="Gade D."/>
            <person name="Beck A."/>
            <person name="Borzym K."/>
            <person name="Heitmann K."/>
            <person name="Rabus R."/>
            <person name="Schlesner H."/>
            <person name="Amann R."/>
            <person name="Reinhardt R."/>
        </authorList>
    </citation>
    <scope>NUCLEOTIDE SEQUENCE [LARGE SCALE GENOMIC DNA]</scope>
    <source>
        <strain evidence="2">DSM 10527 / NCIMB 13988 / SH1</strain>
    </source>
</reference>
<accession>Q7UHP0</accession>
<evidence type="ECO:0000313" key="1">
    <source>
        <dbReference type="EMBL" id="CAD77930.1"/>
    </source>
</evidence>